<gene>
    <name evidence="2" type="ORF">KL86PLE_100538</name>
</gene>
<evidence type="ECO:0000313" key="2">
    <source>
        <dbReference type="EMBL" id="SCM72291.1"/>
    </source>
</evidence>
<sequence length="103" mass="11267">MEASVARCLRTPPEGATPQGLIPSLGAALRGDGHRSIVVIRNYRFSPITVVQCRVKEPPLRPRRSYFAPAEGLAHKVARKALGGGAGYRPRVRMVYYAVRLSP</sequence>
<accession>A0A212L420</accession>
<dbReference type="EMBL" id="FMJD01000002">
    <property type="protein sequence ID" value="SCM72291.1"/>
    <property type="molecule type" value="Genomic_DNA"/>
</dbReference>
<protein>
    <submittedName>
        <fullName evidence="2">Uncharacterized protein</fullName>
    </submittedName>
</protein>
<organism evidence="2">
    <name type="scientific">uncultured Pleomorphomonas sp</name>
    <dbReference type="NCBI Taxonomy" id="442121"/>
    <lineage>
        <taxon>Bacteria</taxon>
        <taxon>Pseudomonadati</taxon>
        <taxon>Pseudomonadota</taxon>
        <taxon>Alphaproteobacteria</taxon>
        <taxon>Hyphomicrobiales</taxon>
        <taxon>Pleomorphomonadaceae</taxon>
        <taxon>Pleomorphomonas</taxon>
        <taxon>environmental samples</taxon>
    </lineage>
</organism>
<name>A0A212L420_9HYPH</name>
<reference evidence="2" key="1">
    <citation type="submission" date="2016-08" db="EMBL/GenBank/DDBJ databases">
        <authorList>
            <person name="Seilhamer J.J."/>
        </authorList>
    </citation>
    <scope>NUCLEOTIDE SEQUENCE</scope>
    <source>
        <strain evidence="2">86</strain>
    </source>
</reference>
<evidence type="ECO:0000256" key="1">
    <source>
        <dbReference type="SAM" id="MobiDB-lite"/>
    </source>
</evidence>
<proteinExistence type="predicted"/>
<feature type="region of interest" description="Disordered" evidence="1">
    <location>
        <begin position="1"/>
        <end position="23"/>
    </location>
</feature>
<dbReference type="AlphaFoldDB" id="A0A212L420"/>